<reference evidence="2 3" key="1">
    <citation type="journal article" date="2021" name="Int. J. Syst. Evol. Microbiol.">
        <title>Pseudomonas piscium sp. nov., Pseudomonas pisciculturae sp. nov., Pseudomonas mucoides sp. nov. and Pseudomonas neuropathica sp. nov. isolated from rainbow trout.</title>
        <authorList>
            <person name="Duman M."/>
            <person name="Mulet M."/>
            <person name="Altun S."/>
            <person name="Saticioglu I.B."/>
            <person name="Gomila M."/>
            <person name="Lalucat J."/>
            <person name="Garcia-Valdes E."/>
        </authorList>
    </citation>
    <scope>NUCLEOTIDE SEQUENCE [LARGE SCALE GENOMIC DNA]</scope>
    <source>
        <strain evidence="2 3">LMG 28632</strain>
    </source>
</reference>
<gene>
    <name evidence="2" type="ORF">IMW75_18200</name>
</gene>
<feature type="region of interest" description="Disordered" evidence="1">
    <location>
        <begin position="26"/>
        <end position="53"/>
    </location>
</feature>
<keyword evidence="3" id="KW-1185">Reference proteome</keyword>
<organism evidence="2 3">
    <name type="scientific">Pseudomonas gregormendelii</name>
    <dbReference type="NCBI Taxonomy" id="1628277"/>
    <lineage>
        <taxon>Bacteria</taxon>
        <taxon>Pseudomonadati</taxon>
        <taxon>Pseudomonadota</taxon>
        <taxon>Gammaproteobacteria</taxon>
        <taxon>Pseudomonadales</taxon>
        <taxon>Pseudomonadaceae</taxon>
        <taxon>Pseudomonas</taxon>
    </lineage>
</organism>
<protein>
    <submittedName>
        <fullName evidence="2">Uncharacterized protein</fullName>
    </submittedName>
</protein>
<proteinExistence type="predicted"/>
<name>A0ABS3AJL6_9PSED</name>
<dbReference type="EMBL" id="JADEVO010000027">
    <property type="protein sequence ID" value="MBN3967200.1"/>
    <property type="molecule type" value="Genomic_DNA"/>
</dbReference>
<comment type="caution">
    <text evidence="2">The sequence shown here is derived from an EMBL/GenBank/DDBJ whole genome shotgun (WGS) entry which is preliminary data.</text>
</comment>
<dbReference type="RefSeq" id="WP_205893399.1">
    <property type="nucleotide sequence ID" value="NZ_JADEVO010000027.1"/>
</dbReference>
<accession>A0ABS3AJL6</accession>
<dbReference type="Proteomes" id="UP000772591">
    <property type="component" value="Unassembled WGS sequence"/>
</dbReference>
<evidence type="ECO:0000313" key="2">
    <source>
        <dbReference type="EMBL" id="MBN3967200.1"/>
    </source>
</evidence>
<sequence>MKKKYVASSTFDGYRKLVTLRADSMTIRPPIPPTSGHSFHKHPDTDSTAIRTLSGRQKRRTIDFLD</sequence>
<evidence type="ECO:0000313" key="3">
    <source>
        <dbReference type="Proteomes" id="UP000772591"/>
    </source>
</evidence>
<evidence type="ECO:0000256" key="1">
    <source>
        <dbReference type="SAM" id="MobiDB-lite"/>
    </source>
</evidence>